<reference evidence="1 2" key="1">
    <citation type="journal article" date="2019" name="Nat. Ecol. Evol.">
        <title>Megaphylogeny resolves global patterns of mushroom evolution.</title>
        <authorList>
            <person name="Varga T."/>
            <person name="Krizsan K."/>
            <person name="Foldi C."/>
            <person name="Dima B."/>
            <person name="Sanchez-Garcia M."/>
            <person name="Sanchez-Ramirez S."/>
            <person name="Szollosi G.J."/>
            <person name="Szarkandi J.G."/>
            <person name="Papp V."/>
            <person name="Albert L."/>
            <person name="Andreopoulos W."/>
            <person name="Angelini C."/>
            <person name="Antonin V."/>
            <person name="Barry K.W."/>
            <person name="Bougher N.L."/>
            <person name="Buchanan P."/>
            <person name="Buyck B."/>
            <person name="Bense V."/>
            <person name="Catcheside P."/>
            <person name="Chovatia M."/>
            <person name="Cooper J."/>
            <person name="Damon W."/>
            <person name="Desjardin D."/>
            <person name="Finy P."/>
            <person name="Geml J."/>
            <person name="Haridas S."/>
            <person name="Hughes K."/>
            <person name="Justo A."/>
            <person name="Karasinski D."/>
            <person name="Kautmanova I."/>
            <person name="Kiss B."/>
            <person name="Kocsube S."/>
            <person name="Kotiranta H."/>
            <person name="LaButti K.M."/>
            <person name="Lechner B.E."/>
            <person name="Liimatainen K."/>
            <person name="Lipzen A."/>
            <person name="Lukacs Z."/>
            <person name="Mihaltcheva S."/>
            <person name="Morgado L.N."/>
            <person name="Niskanen T."/>
            <person name="Noordeloos M.E."/>
            <person name="Ohm R.A."/>
            <person name="Ortiz-Santana B."/>
            <person name="Ovrebo C."/>
            <person name="Racz N."/>
            <person name="Riley R."/>
            <person name="Savchenko A."/>
            <person name="Shiryaev A."/>
            <person name="Soop K."/>
            <person name="Spirin V."/>
            <person name="Szebenyi C."/>
            <person name="Tomsovsky M."/>
            <person name="Tulloss R.E."/>
            <person name="Uehling J."/>
            <person name="Grigoriev I.V."/>
            <person name="Vagvolgyi C."/>
            <person name="Papp T."/>
            <person name="Martin F.M."/>
            <person name="Miettinen O."/>
            <person name="Hibbett D.S."/>
            <person name="Nagy L.G."/>
        </authorList>
    </citation>
    <scope>NUCLEOTIDE SEQUENCE [LARGE SCALE GENOMIC DNA]</scope>
    <source>
        <strain evidence="1 2">NL-1719</strain>
    </source>
</reference>
<proteinExistence type="predicted"/>
<dbReference type="Proteomes" id="UP000308600">
    <property type="component" value="Unassembled WGS sequence"/>
</dbReference>
<gene>
    <name evidence="1" type="ORF">BDN72DRAFT_839168</name>
</gene>
<organism evidence="1 2">
    <name type="scientific">Pluteus cervinus</name>
    <dbReference type="NCBI Taxonomy" id="181527"/>
    <lineage>
        <taxon>Eukaryota</taxon>
        <taxon>Fungi</taxon>
        <taxon>Dikarya</taxon>
        <taxon>Basidiomycota</taxon>
        <taxon>Agaricomycotina</taxon>
        <taxon>Agaricomycetes</taxon>
        <taxon>Agaricomycetidae</taxon>
        <taxon>Agaricales</taxon>
        <taxon>Pluteineae</taxon>
        <taxon>Pluteaceae</taxon>
        <taxon>Pluteus</taxon>
    </lineage>
</organism>
<accession>A0ACD3AWY4</accession>
<name>A0ACD3AWY4_9AGAR</name>
<sequence>MRMRIAQGLELPGLETERSQAAYFHDEAVFQLTTAKQHHGSYNESDAIAALHLVSYSQMSGCKDDWQRIYAVACEWVAQTGLFLEDSNPRRIFDGLSSTGQLIVKITLWIDVFSSLTLIRPPRYLRVCRQLLGGDHHSDFWTPTGGLRMDKVTGCPDEALLCIAETSALAHWKAAEKRNSTLSVRELIRRGDVIEQRLRQQQTDLSDGRETPSSPLHPALASTSTPEAEATNTLTEGTRRIVADLFQEAAVLYLHTVLSECNPGVPEIHTCVDNIVSYLNQIPPSETDRGLMFPICLAGAMTDDSRIRAFFKRRLALRDEGLGNIPHCRILVEGVWQKRDCDGVPVDLRETAQACNLNLLLV</sequence>
<dbReference type="EMBL" id="ML208315">
    <property type="protein sequence ID" value="TFK70315.1"/>
    <property type="molecule type" value="Genomic_DNA"/>
</dbReference>
<keyword evidence="2" id="KW-1185">Reference proteome</keyword>
<evidence type="ECO:0000313" key="2">
    <source>
        <dbReference type="Proteomes" id="UP000308600"/>
    </source>
</evidence>
<evidence type="ECO:0000313" key="1">
    <source>
        <dbReference type="EMBL" id="TFK70315.1"/>
    </source>
</evidence>
<protein>
    <submittedName>
        <fullName evidence="1">Uncharacterized protein</fullName>
    </submittedName>
</protein>